<dbReference type="CDD" id="cd24011">
    <property type="entry name" value="ASKHA_NBD_BK"/>
    <property type="match status" value="1"/>
</dbReference>
<reference evidence="12" key="1">
    <citation type="submission" date="2016-10" db="EMBL/GenBank/DDBJ databases">
        <authorList>
            <person name="Varghese N."/>
            <person name="Submissions S."/>
        </authorList>
    </citation>
    <scope>NUCLEOTIDE SEQUENCE [LARGE SCALE GENOMIC DNA]</scope>
    <source>
        <strain evidence="12">DSM 22619</strain>
    </source>
</reference>
<dbReference type="PANTHER" id="PTHR21060:SF3">
    <property type="entry name" value="BUTYRATE KINASE 2-RELATED"/>
    <property type="match status" value="1"/>
</dbReference>
<dbReference type="PANTHER" id="PTHR21060">
    <property type="entry name" value="ACETATE KINASE"/>
    <property type="match status" value="1"/>
</dbReference>
<dbReference type="Proteomes" id="UP000198528">
    <property type="component" value="Unassembled WGS sequence"/>
</dbReference>
<gene>
    <name evidence="9" type="primary">buk</name>
    <name evidence="11" type="ORF">SAMN04487824_11540</name>
</gene>
<dbReference type="AlphaFoldDB" id="A0A1G6LPR5"/>
<evidence type="ECO:0000313" key="11">
    <source>
        <dbReference type="EMBL" id="SDC44735.1"/>
    </source>
</evidence>
<keyword evidence="3 9" id="KW-0963">Cytoplasm</keyword>
<comment type="catalytic activity">
    <reaction evidence="8 9">
        <text>butanoate + ATP = butanoyl phosphate + ADP</text>
        <dbReference type="Rhea" id="RHEA:13585"/>
        <dbReference type="ChEBI" id="CHEBI:17968"/>
        <dbReference type="ChEBI" id="CHEBI:30616"/>
        <dbReference type="ChEBI" id="CHEBI:58079"/>
        <dbReference type="ChEBI" id="CHEBI:456216"/>
        <dbReference type="EC" id="2.7.2.7"/>
    </reaction>
</comment>
<evidence type="ECO:0000256" key="5">
    <source>
        <dbReference type="ARBA" id="ARBA00022741"/>
    </source>
</evidence>
<dbReference type="GO" id="GO:0005524">
    <property type="term" value="F:ATP binding"/>
    <property type="evidence" value="ECO:0007669"/>
    <property type="project" value="UniProtKB-KW"/>
</dbReference>
<dbReference type="RefSeq" id="WP_090846920.1">
    <property type="nucleotide sequence ID" value="NZ_FMZL01000015.1"/>
</dbReference>
<dbReference type="PROSITE" id="PS01076">
    <property type="entry name" value="ACETATE_KINASE_2"/>
    <property type="match status" value="1"/>
</dbReference>
<dbReference type="EMBL" id="FMZL01000015">
    <property type="protein sequence ID" value="SDC44735.1"/>
    <property type="molecule type" value="Genomic_DNA"/>
</dbReference>
<dbReference type="STRING" id="604330.SAMN04489857_1323"/>
<dbReference type="Gene3D" id="3.30.420.40">
    <property type="match status" value="2"/>
</dbReference>
<dbReference type="Pfam" id="PF00871">
    <property type="entry name" value="Acetate_kinase"/>
    <property type="match status" value="1"/>
</dbReference>
<comment type="similarity">
    <text evidence="2 9 10">Belongs to the acetokinase family.</text>
</comment>
<dbReference type="HAMAP" id="MF_00542">
    <property type="entry name" value="Butyrate_kinase"/>
    <property type="match status" value="1"/>
</dbReference>
<evidence type="ECO:0000256" key="3">
    <source>
        <dbReference type="ARBA" id="ARBA00022490"/>
    </source>
</evidence>
<dbReference type="NCBIfam" id="TIGR02707">
    <property type="entry name" value="butyr_kinase"/>
    <property type="match status" value="1"/>
</dbReference>
<dbReference type="PIRSF" id="PIRSF036458">
    <property type="entry name" value="Butyrate_kin"/>
    <property type="match status" value="1"/>
</dbReference>
<dbReference type="GO" id="GO:0047761">
    <property type="term" value="F:butyrate kinase activity"/>
    <property type="evidence" value="ECO:0007669"/>
    <property type="project" value="UniProtKB-UniRule"/>
</dbReference>
<dbReference type="InterPro" id="IPR000890">
    <property type="entry name" value="Aliphatic_acid_kin_short-chain"/>
</dbReference>
<keyword evidence="5 9" id="KW-0547">Nucleotide-binding</keyword>
<dbReference type="InterPro" id="IPR011245">
    <property type="entry name" value="Butyrate_kin"/>
</dbReference>
<organism evidence="11 12">
    <name type="scientific">Parafannyhessea umbonata</name>
    <dbReference type="NCBI Taxonomy" id="604330"/>
    <lineage>
        <taxon>Bacteria</taxon>
        <taxon>Bacillati</taxon>
        <taxon>Actinomycetota</taxon>
        <taxon>Coriobacteriia</taxon>
        <taxon>Coriobacteriales</taxon>
        <taxon>Atopobiaceae</taxon>
        <taxon>Parafannyhessea</taxon>
    </lineage>
</organism>
<evidence type="ECO:0000256" key="9">
    <source>
        <dbReference type="HAMAP-Rule" id="MF_00542"/>
    </source>
</evidence>
<evidence type="ECO:0000256" key="2">
    <source>
        <dbReference type="ARBA" id="ARBA00008748"/>
    </source>
</evidence>
<dbReference type="InterPro" id="IPR023865">
    <property type="entry name" value="Aliphatic_acid_kinase_CS"/>
</dbReference>
<proteinExistence type="inferred from homology"/>
<keyword evidence="4 9" id="KW-0808">Transferase</keyword>
<comment type="subcellular location">
    <subcellularLocation>
        <location evidence="1 9">Cytoplasm</location>
    </subcellularLocation>
</comment>
<evidence type="ECO:0000256" key="10">
    <source>
        <dbReference type="RuleBase" id="RU003835"/>
    </source>
</evidence>
<keyword evidence="6 9" id="KW-0418">Kinase</keyword>
<dbReference type="EC" id="2.7.2.7" evidence="9"/>
<keyword evidence="12" id="KW-1185">Reference proteome</keyword>
<sequence>MADSKKRDFRVLVINPGSTSTKVGVFEGERAVMERTVDHDAATLSAFGGVSEQLPYRMETIMSALAEAGVDPSAMDAFVGRGGGLMPVEGGTYEVNETLLDHARRGANGVQHPAQLGPQLAAALAAECGKPAFVVNPPDTDELCDLARVTGVRGVYRHVHLHALNLKETAIRHAASMGRRYEDLDLVVCHVGGGISVSAHHLGRMVDGFDIVGGEGMMAPTRCGALPVAEVLDYLEAGHTTAEVRRLCTGTGGFVDLLGTSDAREVIARAKAGDAAAARAWDAMLYQLTKCVCAMAGALGGHVDAILLGGGMAHSAELVDHVRRTCGWVAPVTAYPGEFELEAMAAGARRVLSGEEEAKVYTGVPVFRGFDD</sequence>
<keyword evidence="7 9" id="KW-0067">ATP-binding</keyword>
<dbReference type="SUPFAM" id="SSF53067">
    <property type="entry name" value="Actin-like ATPase domain"/>
    <property type="match status" value="2"/>
</dbReference>
<dbReference type="GO" id="GO:0008776">
    <property type="term" value="F:acetate kinase activity"/>
    <property type="evidence" value="ECO:0007669"/>
    <property type="project" value="TreeGrafter"/>
</dbReference>
<evidence type="ECO:0000256" key="4">
    <source>
        <dbReference type="ARBA" id="ARBA00022679"/>
    </source>
</evidence>
<dbReference type="InterPro" id="IPR043129">
    <property type="entry name" value="ATPase_NBD"/>
</dbReference>
<evidence type="ECO:0000256" key="7">
    <source>
        <dbReference type="ARBA" id="ARBA00022840"/>
    </source>
</evidence>
<evidence type="ECO:0000256" key="1">
    <source>
        <dbReference type="ARBA" id="ARBA00004496"/>
    </source>
</evidence>
<dbReference type="PRINTS" id="PR00471">
    <property type="entry name" value="ACETATEKNASE"/>
</dbReference>
<dbReference type="GO" id="GO:0005737">
    <property type="term" value="C:cytoplasm"/>
    <property type="evidence" value="ECO:0007669"/>
    <property type="project" value="UniProtKB-SubCell"/>
</dbReference>
<evidence type="ECO:0000313" key="12">
    <source>
        <dbReference type="Proteomes" id="UP000198528"/>
    </source>
</evidence>
<dbReference type="GO" id="GO:0006083">
    <property type="term" value="P:acetate metabolic process"/>
    <property type="evidence" value="ECO:0007669"/>
    <property type="project" value="TreeGrafter"/>
</dbReference>
<dbReference type="NCBIfam" id="NF002834">
    <property type="entry name" value="PRK03011.1-5"/>
    <property type="match status" value="1"/>
</dbReference>
<evidence type="ECO:0000256" key="8">
    <source>
        <dbReference type="ARBA" id="ARBA00048596"/>
    </source>
</evidence>
<protein>
    <recommendedName>
        <fullName evidence="9">Probable butyrate kinase</fullName>
        <shortName evidence="9">BK</shortName>
        <ecNumber evidence="9">2.7.2.7</ecNumber>
    </recommendedName>
    <alternativeName>
        <fullName evidence="9">Branched-chain carboxylic acid kinase</fullName>
    </alternativeName>
</protein>
<name>A0A1G6LPR5_9ACTN</name>
<evidence type="ECO:0000256" key="6">
    <source>
        <dbReference type="ARBA" id="ARBA00022777"/>
    </source>
</evidence>
<dbReference type="PROSITE" id="PS01075">
    <property type="entry name" value="ACETATE_KINASE_1"/>
    <property type="match status" value="1"/>
</dbReference>
<accession>A0A1G6LPR5</accession>